<evidence type="ECO:0000256" key="1">
    <source>
        <dbReference type="SAM" id="MobiDB-lite"/>
    </source>
</evidence>
<organism evidence="2 3">
    <name type="scientific">Symbiodinium necroappetens</name>
    <dbReference type="NCBI Taxonomy" id="1628268"/>
    <lineage>
        <taxon>Eukaryota</taxon>
        <taxon>Sar</taxon>
        <taxon>Alveolata</taxon>
        <taxon>Dinophyceae</taxon>
        <taxon>Suessiales</taxon>
        <taxon>Symbiodiniaceae</taxon>
        <taxon>Symbiodinium</taxon>
    </lineage>
</organism>
<dbReference type="Proteomes" id="UP000601435">
    <property type="component" value="Unassembled WGS sequence"/>
</dbReference>
<evidence type="ECO:0000313" key="2">
    <source>
        <dbReference type="EMBL" id="CAE7369556.1"/>
    </source>
</evidence>
<sequence>SERDSACREIGLWLLRSLSGEHRGSSGRDRLPQGSRFWLVLRDYEGNTLQPPRVYTSYPPVKALTKLGSSLGSSVLVGLPTRADLDVVVGEEEEPVGAVPEEQEETGGLRDYLLVGEEGPDYDYVVGVLTFPSGPDGRVATCEVIALTELGIKCLVAVPSAVWHKRPPKRVLPRTALLKTAALEVAACGPDDRRAPVAAEKLRLWVGLLDPKLEGSVDYLASGADYPFGVDAHGLPLLPHAQALQQAVNEQFAFQSAESGVPEAEPMAVFGDRLATLEDAMSKIASGFKVMMERQAAATPPAGPQQQAAPFVAARAKVKQAVPAGHGGMGLSESEDDGEEPAAEPNREGEAAATDPLSAVLQRLTQVVETLAKDKKPASGQSKLDALLDGASASSAAASAEGGGIPRRNAAARRALRQALVDNPQLISKTIASHMAEDLLGVSQPGVPPLTSARSWVEHRSRIGPYHTLAKTAWATAGALDAIRNGRVEETEARLSILLLMLDQVGVDKGGWSLASELSLEAPVPMHSFRLHEVKDHEQVHSRLLDSRWAELALGHLRDQMDFVEKREKLSRQRGGGGGGPEPEEEGDSGNRPSAVKAEDQHNTLAALSRAMGGFEGDIGYFRKIRHELRSDESNHDGSNGFKTESNGKAAPLDSVTMSPCRKASRRPDFGRVQGKIKLEEACSAKPIQAARIKFPPPPSFCPKGFLDRATQELFDRPLDFERPPDPAKTIPVVKVRANRAEKVQLYRALAASGRLKPVRVEASRLPFAGGMFSVPKDLERDRLVLDARPGNSLTDPPSYWSATMASASVLLPMILNPSEELRISSADLKDYFYLFQVTDQRLTKNLLQGTLTTQECEEVFGHPCSDFAEEDGTVRVALATLAMGDNAAVEFAQGSHLGVLYRNGIVSPEELLVPNFPPPRGLLSIGVVLDDLVILERVARNFGMAAEMRKAAGAERLEGAHACYASVGLLAHPEKGYRDADEATFWGVKLNGKSGLLRPSPSRLGPLTLITARVASLGICTKALLQSLVGSWTSVFLLRRRALSLLQICFEALTRTEDDDIIRLSPGLRDEMWSWVLLGPVCVADLRAQVLEAAFATHASDDMIAAVRADVPAEVAAEVFQHSLQKGAWTRLLSGPQAWFREKGLLCESQELPGEEAFTPHPLWRVLARSLNYQKVFASRVRATTHINLKELHAFLRLEERIGDRMVNVRFVCALDSQVSLGALTKDWWIPLAKGDSAAFLLWMERREELAPDPAKFHPGALKERFKAIGRFASSPAPSPAERLRQQPKHGLRQKFSKLACRLGCLDDRLLRDLPEFEGNQRGLLEAFPRRWFWPPRGRLDFGLKGGLHLEARHSGVARRLVRGGLPWVLSVPRATDERGLAEDLKQACKAAIGAGRFDVCIASPAVGSLSVACAPQCRTASEPEGIKSLSRRCKERVDRDNEKVWKPMEEKVSRWHQHLRWGPEVFLPLLLRACAFAREGQSARAFLDASSRGNACSLDRGTLRFGVVHVEAQRPSIERCLSAPVACEDRAWSSFLLWLSSRVSFCPSEVFSRAPALLAMALRSYGNWLYKTGGTLHELRHTILAAQREYMNLKPLSSIVWELVSRWEYLEPPVHRVPLPEPILKAMDLWEQSGSVYLRLGASKTSTRGRARVQHIKISDPAAIQLIGGAFKNYEPGEKLFAKTPSAYRYRWNRLLGVLSVDPALRLTPGGLRGGGAVWCYRRGEAIADIQWKMRLKHQGTLEYYLQEVGAISALNALGDTAERKIRAAAATFGCLCPANQ</sequence>
<feature type="region of interest" description="Disordered" evidence="1">
    <location>
        <begin position="323"/>
        <end position="357"/>
    </location>
</feature>
<dbReference type="SUPFAM" id="SSF56349">
    <property type="entry name" value="DNA breaking-rejoining enzymes"/>
    <property type="match status" value="1"/>
</dbReference>
<reference evidence="2" key="1">
    <citation type="submission" date="2021-02" db="EMBL/GenBank/DDBJ databases">
        <authorList>
            <person name="Dougan E. K."/>
            <person name="Rhodes N."/>
            <person name="Thang M."/>
            <person name="Chan C."/>
        </authorList>
    </citation>
    <scope>NUCLEOTIDE SEQUENCE</scope>
</reference>
<name>A0A812QG27_9DINO</name>
<proteinExistence type="predicted"/>
<evidence type="ECO:0000313" key="3">
    <source>
        <dbReference type="Proteomes" id="UP000601435"/>
    </source>
</evidence>
<feature type="non-terminal residue" evidence="2">
    <location>
        <position position="1783"/>
    </location>
</feature>
<dbReference type="InterPro" id="IPR011010">
    <property type="entry name" value="DNA_brk_join_enz"/>
</dbReference>
<accession>A0A812QG27</accession>
<dbReference type="EMBL" id="CAJNJA010015844">
    <property type="protein sequence ID" value="CAE7369556.1"/>
    <property type="molecule type" value="Genomic_DNA"/>
</dbReference>
<dbReference type="GO" id="GO:0003677">
    <property type="term" value="F:DNA binding"/>
    <property type="evidence" value="ECO:0007669"/>
    <property type="project" value="InterPro"/>
</dbReference>
<comment type="caution">
    <text evidence="2">The sequence shown here is derived from an EMBL/GenBank/DDBJ whole genome shotgun (WGS) entry which is preliminary data.</text>
</comment>
<protein>
    <submittedName>
        <fullName evidence="2">Uncharacterized protein</fullName>
    </submittedName>
</protein>
<feature type="compositionally biased region" description="Polar residues" evidence="1">
    <location>
        <begin position="637"/>
        <end position="647"/>
    </location>
</feature>
<feature type="region of interest" description="Disordered" evidence="1">
    <location>
        <begin position="632"/>
        <end position="669"/>
    </location>
</feature>
<feature type="compositionally biased region" description="Acidic residues" evidence="1">
    <location>
        <begin position="333"/>
        <end position="342"/>
    </location>
</feature>
<dbReference type="OrthoDB" id="448501at2759"/>
<keyword evidence="3" id="KW-1185">Reference proteome</keyword>
<gene>
    <name evidence="2" type="ORF">SNEC2469_LOCUS9916</name>
</gene>
<feature type="region of interest" description="Disordered" evidence="1">
    <location>
        <begin position="565"/>
        <end position="599"/>
    </location>
</feature>